<gene>
    <name evidence="1" type="primary">S2B_gp058c</name>
</gene>
<keyword evidence="2" id="KW-1185">Reference proteome</keyword>
<sequence>MRPRVFTTTDDALDELVRLGFRRVGHRTFVSRRGAYARITSAPYGEVVISWG</sequence>
<evidence type="ECO:0000313" key="1">
    <source>
        <dbReference type="EMBL" id="QOC54172.1"/>
    </source>
</evidence>
<dbReference type="EMBL" id="MN857473">
    <property type="protein sequence ID" value="QOC54172.1"/>
    <property type="molecule type" value="Genomic_DNA"/>
</dbReference>
<evidence type="ECO:0000313" key="2">
    <source>
        <dbReference type="Proteomes" id="UP000827856"/>
    </source>
</evidence>
<protein>
    <submittedName>
        <fullName evidence="1">Uncharacterized protein</fullName>
    </submittedName>
</protein>
<dbReference type="Proteomes" id="UP000827856">
    <property type="component" value="Segment"/>
</dbReference>
<proteinExistence type="predicted"/>
<accession>A0AAE7ML99</accession>
<organism evidence="1 2">
    <name type="scientific">Caulobacter phage S2B</name>
    <dbReference type="NCBI Taxonomy" id="2759120"/>
    <lineage>
        <taxon>Viruses</taxon>
        <taxon>Duplodnaviria</taxon>
        <taxon>Heunggongvirae</taxon>
        <taxon>Uroviricota</taxon>
        <taxon>Caudoviricetes</taxon>
        <taxon>Autographivirales</taxon>
        <taxon>Autographivirales incertae sedis</taxon>
        <taxon>Sumtervirus</taxon>
        <taxon>Sumtervirus S2B</taxon>
    </lineage>
</organism>
<reference evidence="1" key="1">
    <citation type="submission" date="2019-12" db="EMBL/GenBank/DDBJ databases">
        <title>S2B, a lysogenic bacteriophage that infects Caulobacter crescentus.</title>
        <authorList>
            <person name="Ely B."/>
            <person name="Berrios L."/>
            <person name="Thomas Q."/>
        </authorList>
    </citation>
    <scope>NUCLEOTIDE SEQUENCE</scope>
</reference>
<name>A0AAE7ML99_9CAUD</name>